<reference evidence="3" key="2">
    <citation type="submission" date="2025-08" db="UniProtKB">
        <authorList>
            <consortium name="Ensembl"/>
        </authorList>
    </citation>
    <scope>IDENTIFICATION</scope>
</reference>
<dbReference type="InterPro" id="IPR032567">
    <property type="entry name" value="RTL1-rel"/>
</dbReference>
<keyword evidence="1" id="KW-0479">Metal-binding</keyword>
<dbReference type="PROSITE" id="PS50158">
    <property type="entry name" value="ZF_CCHC"/>
    <property type="match status" value="1"/>
</dbReference>
<dbReference type="SUPFAM" id="SSF57756">
    <property type="entry name" value="Retrovirus zinc finger-like domains"/>
    <property type="match status" value="1"/>
</dbReference>
<feature type="domain" description="CCHC-type" evidence="2">
    <location>
        <begin position="280"/>
        <end position="295"/>
    </location>
</feature>
<dbReference type="PANTHER" id="PTHR15503:SF39">
    <property type="entry name" value="RETROTRANSPOSON-LIKE PROTEIN 1"/>
    <property type="match status" value="1"/>
</dbReference>
<organism evidence="3 4">
    <name type="scientific">Lepisosteus oculatus</name>
    <name type="common">Spotted gar</name>
    <dbReference type="NCBI Taxonomy" id="7918"/>
    <lineage>
        <taxon>Eukaryota</taxon>
        <taxon>Metazoa</taxon>
        <taxon>Chordata</taxon>
        <taxon>Craniata</taxon>
        <taxon>Vertebrata</taxon>
        <taxon>Euteleostomi</taxon>
        <taxon>Actinopterygii</taxon>
        <taxon>Neopterygii</taxon>
        <taxon>Holostei</taxon>
        <taxon>Semionotiformes</taxon>
        <taxon>Lepisosteidae</taxon>
        <taxon>Lepisosteus</taxon>
    </lineage>
</organism>
<dbReference type="GO" id="GO:0008270">
    <property type="term" value="F:zinc ion binding"/>
    <property type="evidence" value="ECO:0007669"/>
    <property type="project" value="UniProtKB-KW"/>
</dbReference>
<dbReference type="Proteomes" id="UP000018468">
    <property type="component" value="Linkage group LG25"/>
</dbReference>
<evidence type="ECO:0000313" key="4">
    <source>
        <dbReference type="Proteomes" id="UP000018468"/>
    </source>
</evidence>
<keyword evidence="1" id="KW-0863">Zinc-finger</keyword>
<dbReference type="EMBL" id="AHAT01030070">
    <property type="status" value="NOT_ANNOTATED_CDS"/>
    <property type="molecule type" value="Genomic_DNA"/>
</dbReference>
<dbReference type="InterPro" id="IPR036875">
    <property type="entry name" value="Znf_CCHC_sf"/>
</dbReference>
<dbReference type="eggNOG" id="ENOG502S3U2">
    <property type="taxonomic scope" value="Eukaryota"/>
</dbReference>
<reference evidence="3" key="3">
    <citation type="submission" date="2025-09" db="UniProtKB">
        <authorList>
            <consortium name="Ensembl"/>
        </authorList>
    </citation>
    <scope>IDENTIFICATION</scope>
</reference>
<dbReference type="Pfam" id="PF03732">
    <property type="entry name" value="Retrotrans_gag"/>
    <property type="match status" value="1"/>
</dbReference>
<keyword evidence="1" id="KW-0862">Zinc</keyword>
<dbReference type="InParanoid" id="W5NNH0"/>
<protein>
    <recommendedName>
        <fullName evidence="2">CCHC-type domain-containing protein</fullName>
    </recommendedName>
</protein>
<accession>W5NNH0</accession>
<dbReference type="GO" id="GO:0003676">
    <property type="term" value="F:nucleic acid binding"/>
    <property type="evidence" value="ECO:0007669"/>
    <property type="project" value="InterPro"/>
</dbReference>
<reference evidence="4" key="1">
    <citation type="submission" date="2011-12" db="EMBL/GenBank/DDBJ databases">
        <title>The Draft Genome of Lepisosteus oculatus.</title>
        <authorList>
            <consortium name="The Broad Institute Genome Assembly &amp; Analysis Group"/>
            <consortium name="Computational R&amp;D Group"/>
            <consortium name="and Sequencing Platform"/>
            <person name="Di Palma F."/>
            <person name="Alfoldi J."/>
            <person name="Johnson J."/>
            <person name="Berlin A."/>
            <person name="Gnerre S."/>
            <person name="Jaffe D."/>
            <person name="MacCallum I."/>
            <person name="Young S."/>
            <person name="Walker B.J."/>
            <person name="Lander E.S."/>
            <person name="Lindblad-Toh K."/>
        </authorList>
    </citation>
    <scope>NUCLEOTIDE SEQUENCE [LARGE SCALE GENOMIC DNA]</scope>
</reference>
<keyword evidence="4" id="KW-1185">Reference proteome</keyword>
<name>W5NNH0_LEPOC</name>
<proteinExistence type="predicted"/>
<evidence type="ECO:0000259" key="2">
    <source>
        <dbReference type="PROSITE" id="PS50158"/>
    </source>
</evidence>
<dbReference type="AlphaFoldDB" id="W5NNH0"/>
<dbReference type="STRING" id="7918.ENSLOCP00000022179"/>
<dbReference type="Ensembl" id="ENSLOCT00000022220.1">
    <property type="protein sequence ID" value="ENSLOCP00000022179.1"/>
    <property type="gene ID" value="ENSLOCG00000018078.1"/>
</dbReference>
<dbReference type="PANTHER" id="PTHR15503">
    <property type="entry name" value="LDOC1 RELATED"/>
    <property type="match status" value="1"/>
</dbReference>
<dbReference type="HOGENOM" id="CLU_000384_20_1_1"/>
<dbReference type="InterPro" id="IPR005162">
    <property type="entry name" value="Retrotrans_gag_dom"/>
</dbReference>
<sequence>MDPAEQEEIRSALDQHRQALLQLQASVQQISAHLSAMPPIGSRGSNAGAAALAPPLPAPTPAYRPLPLNPPDRFDGNPTKCRGFLAQCALVFRLHPETFFCPQDKIAFIVSWLTGRALEWATALLDCGAPEVQDYDLFLGKFKGVFCRPVVGQDSAFRLSSIHQGRRSVQDYAIDFQVTAAETHWNDEVLIFLFRQGLSEEIKDRLVNMPQLGSTLEEVISQVLELDIRICQRSAERSRTPILKAPRLSPIRSFDSDQPMEVARTQLTPEERERRQREGRCMYCGRLGHFKAACPASYSSLRCS</sequence>
<dbReference type="Bgee" id="ENSLOCG00000018078">
    <property type="expression patterns" value="Expressed in zone of skin"/>
</dbReference>
<evidence type="ECO:0000256" key="1">
    <source>
        <dbReference type="PROSITE-ProRule" id="PRU00047"/>
    </source>
</evidence>
<evidence type="ECO:0000313" key="3">
    <source>
        <dbReference type="Ensembl" id="ENSLOCP00000022179.1"/>
    </source>
</evidence>
<dbReference type="GeneTree" id="ENSGT00950000183173"/>
<dbReference type="OMA" id="ILERHEH"/>
<dbReference type="InterPro" id="IPR001878">
    <property type="entry name" value="Znf_CCHC"/>
</dbReference>